<keyword evidence="1" id="KW-0472">Membrane</keyword>
<dbReference type="PANTHER" id="PTHR33121:SF70">
    <property type="entry name" value="SIGNALING PROTEIN YKOW"/>
    <property type="match status" value="1"/>
</dbReference>
<dbReference type="AlphaFoldDB" id="A0A9X1VBK1"/>
<keyword evidence="1" id="KW-1133">Transmembrane helix</keyword>
<keyword evidence="1" id="KW-0812">Transmembrane</keyword>
<dbReference type="CDD" id="cd01948">
    <property type="entry name" value="EAL"/>
    <property type="match status" value="1"/>
</dbReference>
<dbReference type="SUPFAM" id="SSF55073">
    <property type="entry name" value="Nucleotide cyclase"/>
    <property type="match status" value="1"/>
</dbReference>
<dbReference type="PANTHER" id="PTHR33121">
    <property type="entry name" value="CYCLIC DI-GMP PHOSPHODIESTERASE PDEF"/>
    <property type="match status" value="1"/>
</dbReference>
<dbReference type="InterPro" id="IPR000014">
    <property type="entry name" value="PAS"/>
</dbReference>
<dbReference type="InterPro" id="IPR043128">
    <property type="entry name" value="Rev_trsase/Diguanyl_cyclase"/>
</dbReference>
<evidence type="ECO:0000259" key="3">
    <source>
        <dbReference type="PROSITE" id="PS50883"/>
    </source>
</evidence>
<dbReference type="Pfam" id="PF00990">
    <property type="entry name" value="GGDEF"/>
    <property type="match status" value="1"/>
</dbReference>
<dbReference type="PROSITE" id="PS50887">
    <property type="entry name" value="GGDEF"/>
    <property type="match status" value="1"/>
</dbReference>
<dbReference type="InterPro" id="IPR050706">
    <property type="entry name" value="Cyclic-di-GMP_PDE-like"/>
</dbReference>
<feature type="transmembrane region" description="Helical" evidence="1">
    <location>
        <begin position="88"/>
        <end position="106"/>
    </location>
</feature>
<feature type="transmembrane region" description="Helical" evidence="1">
    <location>
        <begin position="112"/>
        <end position="133"/>
    </location>
</feature>
<dbReference type="Gene3D" id="3.30.450.20">
    <property type="entry name" value="PAS domain"/>
    <property type="match status" value="1"/>
</dbReference>
<dbReference type="InterPro" id="IPR000160">
    <property type="entry name" value="GGDEF_dom"/>
</dbReference>
<dbReference type="InterPro" id="IPR035919">
    <property type="entry name" value="EAL_sf"/>
</dbReference>
<protein>
    <recommendedName>
        <fullName evidence="7">Diguanylate cyclase</fullName>
    </recommendedName>
</protein>
<accession>A0A9X1VBK1</accession>
<dbReference type="Pfam" id="PF00563">
    <property type="entry name" value="EAL"/>
    <property type="match status" value="1"/>
</dbReference>
<evidence type="ECO:0000259" key="2">
    <source>
        <dbReference type="PROSITE" id="PS50112"/>
    </source>
</evidence>
<feature type="transmembrane region" description="Helical" evidence="1">
    <location>
        <begin position="37"/>
        <end position="55"/>
    </location>
</feature>
<evidence type="ECO:0000259" key="4">
    <source>
        <dbReference type="PROSITE" id="PS50887"/>
    </source>
</evidence>
<dbReference type="SMART" id="SM00267">
    <property type="entry name" value="GGDEF"/>
    <property type="match status" value="1"/>
</dbReference>
<proteinExistence type="predicted"/>
<dbReference type="Gene3D" id="3.20.20.450">
    <property type="entry name" value="EAL domain"/>
    <property type="match status" value="1"/>
</dbReference>
<dbReference type="SUPFAM" id="SSF55785">
    <property type="entry name" value="PYP-like sensor domain (PAS domain)"/>
    <property type="match status" value="1"/>
</dbReference>
<dbReference type="Proteomes" id="UP001139263">
    <property type="component" value="Unassembled WGS sequence"/>
</dbReference>
<feature type="domain" description="PAS" evidence="2">
    <location>
        <begin position="391"/>
        <end position="429"/>
    </location>
</feature>
<evidence type="ECO:0000313" key="5">
    <source>
        <dbReference type="EMBL" id="MCI0184459.1"/>
    </source>
</evidence>
<dbReference type="SMART" id="SM00052">
    <property type="entry name" value="EAL"/>
    <property type="match status" value="1"/>
</dbReference>
<dbReference type="NCBIfam" id="TIGR00254">
    <property type="entry name" value="GGDEF"/>
    <property type="match status" value="1"/>
</dbReference>
<dbReference type="Gene3D" id="3.30.70.270">
    <property type="match status" value="1"/>
</dbReference>
<comment type="caution">
    <text evidence="5">The sequence shown here is derived from an EMBL/GenBank/DDBJ whole genome shotgun (WGS) entry which is preliminary data.</text>
</comment>
<sequence length="737" mass="86161">MDVDAMADELSNVMMIWLVMGQTLSAKEFLDLLLKKYLGQWTPYVSFFVIVLGLFLDRLSLGITIPLGVYGVIFVGIYLLHSKLYERVFLSVLFFLVVISMAFFSTHNPKDIDLMVVLFLILQFITIVIDYFSKRRPIHFFLYGIAVLINVVYEFHSQEQHWDSVKTSLVAALMMGLYVRFWLKHQYGLEQTKRNAHRDALTGAMTRHGFAEWMKREPKESIGAVLFCDIDNFKQINDHYGHDIGDEVLKEVARRLENGMRDTDALVRFGGDEFQIWSHIPEENSVAFVRGLHDLVTEYPIVISSKLSIRVQLSIGWHYGVFDHMASSLADQALLFAKGSGKNRFVRSNEEFVQNYDDKVEMNAEVTMEDELVWLVTATEWLWSTDQQAKILLDHKEQIYMVNTAYEKITGFSKDQAIGNTRRFNDVYPIKTLFKHFENEQTIYKTCLLKMKPNGTLWWENAQWMSILKDGKIVGYQGVIAHALKRDFIEFITSPFWRGGISWVFQPIIDTHEGGIVGFEALARPHMGKIDVSPIEFFHLAEQNGQRIQADFECMESLLEYLSRKARFWRGKRLFINWYAGSLHHIDRITSWYRRLQEQVPGLHCVFEVLERYVDEIDTEVFQKLRIQLPEVEFAQDDFGAGENDLLRLKHLQTEWIKLDKQLIDLATEDKDMMELVLYFQHFAKKKHVKVICEGLETLQQAQLFRDYGMQYEQGYLWSKPLEHPELYVPSDMCIYD</sequence>
<dbReference type="PROSITE" id="PS50883">
    <property type="entry name" value="EAL"/>
    <property type="match status" value="1"/>
</dbReference>
<evidence type="ECO:0000313" key="6">
    <source>
        <dbReference type="Proteomes" id="UP001139263"/>
    </source>
</evidence>
<dbReference type="SUPFAM" id="SSF141868">
    <property type="entry name" value="EAL domain-like"/>
    <property type="match status" value="1"/>
</dbReference>
<feature type="transmembrane region" description="Helical" evidence="1">
    <location>
        <begin position="61"/>
        <end position="81"/>
    </location>
</feature>
<feature type="domain" description="GGDEF" evidence="4">
    <location>
        <begin position="221"/>
        <end position="350"/>
    </location>
</feature>
<feature type="domain" description="EAL" evidence="3">
    <location>
        <begin position="485"/>
        <end position="735"/>
    </location>
</feature>
<feature type="transmembrane region" description="Helical" evidence="1">
    <location>
        <begin position="140"/>
        <end position="158"/>
    </location>
</feature>
<reference evidence="5" key="1">
    <citation type="submission" date="2022-03" db="EMBL/GenBank/DDBJ databases">
        <title>Draft Genome Sequence of Firmicute Strain S0AB, a Heterotrophic Iron/Sulfur-Oxidizing Extreme Acidophile.</title>
        <authorList>
            <person name="Vergara E."/>
            <person name="Pakostova E."/>
            <person name="Johnson D.B."/>
            <person name="Holmes D.S."/>
        </authorList>
    </citation>
    <scope>NUCLEOTIDE SEQUENCE</scope>
    <source>
        <strain evidence="5">S0AB</strain>
    </source>
</reference>
<organism evidence="5 6">
    <name type="scientific">Sulfoacidibacillus ferrooxidans</name>
    <dbReference type="NCBI Taxonomy" id="2005001"/>
    <lineage>
        <taxon>Bacteria</taxon>
        <taxon>Bacillati</taxon>
        <taxon>Bacillota</taxon>
        <taxon>Bacilli</taxon>
        <taxon>Bacillales</taxon>
        <taxon>Alicyclobacillaceae</taxon>
        <taxon>Sulfoacidibacillus</taxon>
    </lineage>
</organism>
<dbReference type="EMBL" id="JALBUF010000014">
    <property type="protein sequence ID" value="MCI0184459.1"/>
    <property type="molecule type" value="Genomic_DNA"/>
</dbReference>
<keyword evidence="6" id="KW-1185">Reference proteome</keyword>
<dbReference type="GO" id="GO:0071111">
    <property type="term" value="F:cyclic-guanylate-specific phosphodiesterase activity"/>
    <property type="evidence" value="ECO:0007669"/>
    <property type="project" value="InterPro"/>
</dbReference>
<evidence type="ECO:0008006" key="7">
    <source>
        <dbReference type="Google" id="ProtNLM"/>
    </source>
</evidence>
<dbReference type="InterPro" id="IPR001633">
    <property type="entry name" value="EAL_dom"/>
</dbReference>
<dbReference type="CDD" id="cd01949">
    <property type="entry name" value="GGDEF"/>
    <property type="match status" value="1"/>
</dbReference>
<dbReference type="InterPro" id="IPR029787">
    <property type="entry name" value="Nucleotide_cyclase"/>
</dbReference>
<name>A0A9X1VBK1_9BACL</name>
<dbReference type="PROSITE" id="PS50112">
    <property type="entry name" value="PAS"/>
    <property type="match status" value="1"/>
</dbReference>
<dbReference type="InterPro" id="IPR035965">
    <property type="entry name" value="PAS-like_dom_sf"/>
</dbReference>
<evidence type="ECO:0000256" key="1">
    <source>
        <dbReference type="SAM" id="Phobius"/>
    </source>
</evidence>
<gene>
    <name evidence="5" type="ORF">MM817_02756</name>
</gene>